<comment type="caution">
    <text evidence="1">The sequence shown here is derived from an EMBL/GenBank/DDBJ whole genome shotgun (WGS) entry which is preliminary data.</text>
</comment>
<organism evidence="1 2">
    <name type="scientific">Cystobacter fuscus (strain ATCC 25194 / DSM 2262 / NBRC 100088 / M29)</name>
    <dbReference type="NCBI Taxonomy" id="1242864"/>
    <lineage>
        <taxon>Bacteria</taxon>
        <taxon>Pseudomonadati</taxon>
        <taxon>Myxococcota</taxon>
        <taxon>Myxococcia</taxon>
        <taxon>Myxococcales</taxon>
        <taxon>Cystobacterineae</taxon>
        <taxon>Archangiaceae</taxon>
        <taxon>Cystobacter</taxon>
    </lineage>
</organism>
<accession>S9QK50</accession>
<dbReference type="AlphaFoldDB" id="S9QK50"/>
<proteinExistence type="predicted"/>
<name>S9QK50_CYSF2</name>
<sequence>MNPTAYTVEIDPSAWSQLALLRGDTYRRVREALTNVASTVTPAEVACQAGSPLVVDGTVAHYDVDHLRRRVLLREVAPSTQEA</sequence>
<dbReference type="Proteomes" id="UP000011682">
    <property type="component" value="Unassembled WGS sequence"/>
</dbReference>
<reference evidence="1" key="1">
    <citation type="submission" date="2013-05" db="EMBL/GenBank/DDBJ databases">
        <title>Genome assembly of Cystobacter fuscus DSM 2262.</title>
        <authorList>
            <person name="Sharma G."/>
            <person name="Khatri I."/>
            <person name="Kaur C."/>
            <person name="Mayilraj S."/>
            <person name="Subramanian S."/>
        </authorList>
    </citation>
    <scope>NUCLEOTIDE SEQUENCE [LARGE SCALE GENOMIC DNA]</scope>
    <source>
        <strain evidence="1">DSM 2262</strain>
    </source>
</reference>
<dbReference type="RefSeq" id="WP_002629112.1">
    <property type="nucleotide sequence ID" value="NZ_ANAH02000009.1"/>
</dbReference>
<dbReference type="EMBL" id="ANAH02000009">
    <property type="protein sequence ID" value="EPX61624.1"/>
    <property type="molecule type" value="Genomic_DNA"/>
</dbReference>
<gene>
    <name evidence="1" type="ORF">D187_010243</name>
</gene>
<evidence type="ECO:0000313" key="1">
    <source>
        <dbReference type="EMBL" id="EPX61624.1"/>
    </source>
</evidence>
<keyword evidence="2" id="KW-1185">Reference proteome</keyword>
<evidence type="ECO:0000313" key="2">
    <source>
        <dbReference type="Proteomes" id="UP000011682"/>
    </source>
</evidence>
<protein>
    <submittedName>
        <fullName evidence="1">Uncharacterized protein</fullName>
    </submittedName>
</protein>
<dbReference type="OrthoDB" id="5524179at2"/>